<accession>A0ABS5TMJ2</accession>
<evidence type="ECO:0000313" key="1">
    <source>
        <dbReference type="EMBL" id="MBT0772322.1"/>
    </source>
</evidence>
<evidence type="ECO:0000313" key="2">
    <source>
        <dbReference type="Proteomes" id="UP001197247"/>
    </source>
</evidence>
<proteinExistence type="predicted"/>
<dbReference type="RefSeq" id="WP_214158779.1">
    <property type="nucleotide sequence ID" value="NZ_JAHBAY010000012.1"/>
</dbReference>
<comment type="caution">
    <text evidence="1">The sequence shown here is derived from an EMBL/GenBank/DDBJ whole genome shotgun (WGS) entry which is preliminary data.</text>
</comment>
<dbReference type="Proteomes" id="UP001197247">
    <property type="component" value="Unassembled WGS sequence"/>
</dbReference>
<organism evidence="1 2">
    <name type="scientific">Kineosporia corallincola</name>
    <dbReference type="NCBI Taxonomy" id="2835133"/>
    <lineage>
        <taxon>Bacteria</taxon>
        <taxon>Bacillati</taxon>
        <taxon>Actinomycetota</taxon>
        <taxon>Actinomycetes</taxon>
        <taxon>Kineosporiales</taxon>
        <taxon>Kineosporiaceae</taxon>
        <taxon>Kineosporia</taxon>
    </lineage>
</organism>
<sequence>MIVASRAHRTALHATLTRAGYRTRDDKIEYLSGILHRTIRSSKELTTTDINTVMVELAASASAVGS</sequence>
<name>A0ABS5TMJ2_9ACTN</name>
<dbReference type="EMBL" id="JAHBAY010000012">
    <property type="protein sequence ID" value="MBT0772322.1"/>
    <property type="molecule type" value="Genomic_DNA"/>
</dbReference>
<gene>
    <name evidence="1" type="ORF">KIH74_25480</name>
</gene>
<keyword evidence="2" id="KW-1185">Reference proteome</keyword>
<protein>
    <submittedName>
        <fullName evidence="1">Uncharacterized protein</fullName>
    </submittedName>
</protein>
<reference evidence="1 2" key="1">
    <citation type="submission" date="2021-05" db="EMBL/GenBank/DDBJ databases">
        <title>Kineosporia and Streptomyces sp. nov. two new marine actinobacteria isolated from Coral.</title>
        <authorList>
            <person name="Buangrab K."/>
            <person name="Sutthacheep M."/>
            <person name="Yeemin T."/>
            <person name="Harunari E."/>
            <person name="Igarashi Y."/>
            <person name="Kanchanasin P."/>
            <person name="Tanasupawat S."/>
            <person name="Phongsopitanun W."/>
        </authorList>
    </citation>
    <scope>NUCLEOTIDE SEQUENCE [LARGE SCALE GENOMIC DNA]</scope>
    <source>
        <strain evidence="1 2">J2-2</strain>
    </source>
</reference>